<evidence type="ECO:0000313" key="1">
    <source>
        <dbReference type="EMBL" id="CAB4195150.1"/>
    </source>
</evidence>
<gene>
    <name evidence="1" type="ORF">UFOVP1279_65</name>
</gene>
<sequence length="141" mass="15069">MESKKEGFKVVCRFGEPIPTRKDSEKVVIQQVQVGGPNGKQWIEARLLYVDQASGKLKPTKTAISFNNQADLDAVIAALTTGCDEAVANGVFDAPEPEPDDDDEDNIKVVAVKPRHAAFSEAAIIPDAADAAHKARKAAKG</sequence>
<name>A0A6J5RCC1_9CAUD</name>
<dbReference type="EMBL" id="LR797224">
    <property type="protein sequence ID" value="CAB4195150.1"/>
    <property type="molecule type" value="Genomic_DNA"/>
</dbReference>
<reference evidence="1" key="1">
    <citation type="submission" date="2020-05" db="EMBL/GenBank/DDBJ databases">
        <authorList>
            <person name="Chiriac C."/>
            <person name="Salcher M."/>
            <person name="Ghai R."/>
            <person name="Kavagutti S V."/>
        </authorList>
    </citation>
    <scope>NUCLEOTIDE SEQUENCE</scope>
</reference>
<accession>A0A6J5RCC1</accession>
<organism evidence="1">
    <name type="scientific">uncultured Caudovirales phage</name>
    <dbReference type="NCBI Taxonomy" id="2100421"/>
    <lineage>
        <taxon>Viruses</taxon>
        <taxon>Duplodnaviria</taxon>
        <taxon>Heunggongvirae</taxon>
        <taxon>Uroviricota</taxon>
        <taxon>Caudoviricetes</taxon>
        <taxon>Peduoviridae</taxon>
        <taxon>Maltschvirus</taxon>
        <taxon>Maltschvirus maltsch</taxon>
    </lineage>
</organism>
<proteinExistence type="predicted"/>
<protein>
    <submittedName>
        <fullName evidence="1">Uncharacterized protein</fullName>
    </submittedName>
</protein>